<name>A0A967BHK2_9RHOB</name>
<keyword evidence="2" id="KW-0812">Transmembrane</keyword>
<evidence type="ECO:0000256" key="1">
    <source>
        <dbReference type="SAM" id="MobiDB-lite"/>
    </source>
</evidence>
<feature type="region of interest" description="Disordered" evidence="1">
    <location>
        <begin position="53"/>
        <end position="80"/>
    </location>
</feature>
<comment type="caution">
    <text evidence="3">The sequence shown here is derived from an EMBL/GenBank/DDBJ whole genome shotgun (WGS) entry which is preliminary data.</text>
</comment>
<keyword evidence="2" id="KW-1133">Transmembrane helix</keyword>
<feature type="compositionally biased region" description="Basic and acidic residues" evidence="1">
    <location>
        <begin position="1"/>
        <end position="10"/>
    </location>
</feature>
<dbReference type="EMBL" id="JAAORB010000026">
    <property type="protein sequence ID" value="NHQ75178.1"/>
    <property type="molecule type" value="Genomic_DNA"/>
</dbReference>
<protein>
    <submittedName>
        <fullName evidence="3">Uncharacterized protein</fullName>
    </submittedName>
</protein>
<proteinExistence type="predicted"/>
<dbReference type="RefSeq" id="WP_167197873.1">
    <property type="nucleotide sequence ID" value="NZ_JAAORB010000026.1"/>
</dbReference>
<feature type="region of interest" description="Disordered" evidence="1">
    <location>
        <begin position="1"/>
        <end position="27"/>
    </location>
</feature>
<sequence length="80" mass="8348">MYRDNEDMHRYPRNGIDPENSPAAGSSSRVGLTALLVIVVLMSGLIVYTSLGGSPAQTPAPKVDTEAPDSITSSGGTKTQ</sequence>
<dbReference type="AlphaFoldDB" id="A0A967BHK2"/>
<evidence type="ECO:0000313" key="3">
    <source>
        <dbReference type="EMBL" id="NHQ75178.1"/>
    </source>
</evidence>
<keyword evidence="2" id="KW-0472">Membrane</keyword>
<keyword evidence="4" id="KW-1185">Reference proteome</keyword>
<evidence type="ECO:0000313" key="4">
    <source>
        <dbReference type="Proteomes" id="UP000639775"/>
    </source>
</evidence>
<accession>A0A967BHK2</accession>
<organism evidence="3 4">
    <name type="scientific">Roseovarius gahaiensis</name>
    <dbReference type="NCBI Taxonomy" id="2716691"/>
    <lineage>
        <taxon>Bacteria</taxon>
        <taxon>Pseudomonadati</taxon>
        <taxon>Pseudomonadota</taxon>
        <taxon>Alphaproteobacteria</taxon>
        <taxon>Rhodobacterales</taxon>
        <taxon>Roseobacteraceae</taxon>
        <taxon>Roseovarius</taxon>
    </lineage>
</organism>
<feature type="compositionally biased region" description="Polar residues" evidence="1">
    <location>
        <begin position="70"/>
        <end position="80"/>
    </location>
</feature>
<gene>
    <name evidence="3" type="ORF">HAT86_11995</name>
</gene>
<evidence type="ECO:0000256" key="2">
    <source>
        <dbReference type="SAM" id="Phobius"/>
    </source>
</evidence>
<dbReference type="Proteomes" id="UP000639775">
    <property type="component" value="Unassembled WGS sequence"/>
</dbReference>
<feature type="transmembrane region" description="Helical" evidence="2">
    <location>
        <begin position="30"/>
        <end position="51"/>
    </location>
</feature>
<reference evidence="3" key="1">
    <citation type="submission" date="2020-03" db="EMBL/GenBank/DDBJ databases">
        <title>Roseovarius gahaiensis sp. nov., isolated from Gahai Saline Lake, China.</title>
        <authorList>
            <person name="Sun X."/>
        </authorList>
    </citation>
    <scope>NUCLEOTIDE SEQUENCE</scope>
    <source>
        <strain evidence="3">GH877</strain>
    </source>
</reference>